<proteinExistence type="predicted"/>
<dbReference type="InterPro" id="IPR011059">
    <property type="entry name" value="Metal-dep_hydrolase_composite"/>
</dbReference>
<protein>
    <recommendedName>
        <fullName evidence="1">Amidohydrolase 3 domain-containing protein</fullName>
    </recommendedName>
</protein>
<dbReference type="Gene3D" id="3.20.20.140">
    <property type="entry name" value="Metal-dependent hydrolases"/>
    <property type="match status" value="1"/>
</dbReference>
<evidence type="ECO:0000313" key="2">
    <source>
        <dbReference type="EMBL" id="GAH50782.1"/>
    </source>
</evidence>
<dbReference type="Gene3D" id="3.10.310.70">
    <property type="match status" value="1"/>
</dbReference>
<gene>
    <name evidence="2" type="ORF">S03H2_27647</name>
</gene>
<dbReference type="Gene3D" id="2.30.40.10">
    <property type="entry name" value="Urease, subunit C, domain 1"/>
    <property type="match status" value="1"/>
</dbReference>
<sequence>MANKDELDISNQSFSKVHNLQENYLLPSFTDAHMHLSLYTLLYSAINLRDCQSIKAVQKKLKKGIGRELIVGWGFDHEQFQEGRMPTRKDLDTISSEIPIFILRFDEHIGVVNSEVLRCLEINQNTIDPEGGKIGRFSNGQPSGILVDKALPTEDILNNSWIKSSMQKNLLKVQEEFFHKGLTTVSDMGINFDTLGFYRDMEEK</sequence>
<dbReference type="AlphaFoldDB" id="X1G0K4"/>
<reference evidence="2" key="1">
    <citation type="journal article" date="2014" name="Front. Microbiol.">
        <title>High frequency of phylogenetically diverse reductive dehalogenase-homologous genes in deep subseafloor sedimentary metagenomes.</title>
        <authorList>
            <person name="Kawai M."/>
            <person name="Futagami T."/>
            <person name="Toyoda A."/>
            <person name="Takaki Y."/>
            <person name="Nishi S."/>
            <person name="Hori S."/>
            <person name="Arai W."/>
            <person name="Tsubouchi T."/>
            <person name="Morono Y."/>
            <person name="Uchiyama I."/>
            <person name="Ito T."/>
            <person name="Fujiyama A."/>
            <person name="Inagaki F."/>
            <person name="Takami H."/>
        </authorList>
    </citation>
    <scope>NUCLEOTIDE SEQUENCE</scope>
    <source>
        <strain evidence="2">Expedition CK06-06</strain>
    </source>
</reference>
<dbReference type="GO" id="GO:0016810">
    <property type="term" value="F:hydrolase activity, acting on carbon-nitrogen (but not peptide) bonds"/>
    <property type="evidence" value="ECO:0007669"/>
    <property type="project" value="InterPro"/>
</dbReference>
<dbReference type="Pfam" id="PF07969">
    <property type="entry name" value="Amidohydro_3"/>
    <property type="match status" value="1"/>
</dbReference>
<accession>X1G0K4</accession>
<organism evidence="2">
    <name type="scientific">marine sediment metagenome</name>
    <dbReference type="NCBI Taxonomy" id="412755"/>
    <lineage>
        <taxon>unclassified sequences</taxon>
        <taxon>metagenomes</taxon>
        <taxon>ecological metagenomes</taxon>
    </lineage>
</organism>
<feature type="non-terminal residue" evidence="2">
    <location>
        <position position="204"/>
    </location>
</feature>
<feature type="domain" description="Amidohydrolase 3" evidence="1">
    <location>
        <begin position="17"/>
        <end position="199"/>
    </location>
</feature>
<dbReference type="EMBL" id="BARU01016637">
    <property type="protein sequence ID" value="GAH50782.1"/>
    <property type="molecule type" value="Genomic_DNA"/>
</dbReference>
<comment type="caution">
    <text evidence="2">The sequence shown here is derived from an EMBL/GenBank/DDBJ whole genome shotgun (WGS) entry which is preliminary data.</text>
</comment>
<name>X1G0K4_9ZZZZ</name>
<evidence type="ECO:0000259" key="1">
    <source>
        <dbReference type="Pfam" id="PF07969"/>
    </source>
</evidence>
<dbReference type="PANTHER" id="PTHR22642:SF2">
    <property type="entry name" value="PROTEIN LONG AFTER FAR-RED 3"/>
    <property type="match status" value="1"/>
</dbReference>
<dbReference type="InterPro" id="IPR013108">
    <property type="entry name" value="Amidohydro_3"/>
</dbReference>
<dbReference type="PANTHER" id="PTHR22642">
    <property type="entry name" value="IMIDAZOLONEPROPIONASE"/>
    <property type="match status" value="1"/>
</dbReference>